<protein>
    <submittedName>
        <fullName evidence="1">Uncharacterized protein</fullName>
    </submittedName>
</protein>
<gene>
    <name evidence="1" type="ORF">G2W53_025225</name>
</gene>
<dbReference type="Proteomes" id="UP000634136">
    <property type="component" value="Unassembled WGS sequence"/>
</dbReference>
<dbReference type="AlphaFoldDB" id="A0A834WDY2"/>
<sequence length="270" mass="30305">METETKAPVVAKKVWSVVRVLLVMLRKGIAKTKIMLELNLLLKRGKLAGKAFADGTHMLHHHLAAAFASRSSHHHSFISPRDYEFSCSNSPAFPFAHAMKATKRSKQKTFQYDDVTTVSAVQKVLEMLNNSDQSQRNNHHMVEASPLVTLPGFGKSPIGRQLRVTDSPFPLKDEGDSQVDKAAEEFIKKFYKELNLQRTMAVIDSPYHKCLWDRAGAEPDPLPSIVSAFNLPLLERRRFDRVCFSHGGFSPGTVDAFFILSSPTSQNKRL</sequence>
<dbReference type="OrthoDB" id="696337at2759"/>
<dbReference type="EMBL" id="JAAIUW010000008">
    <property type="protein sequence ID" value="KAF7819770.1"/>
    <property type="molecule type" value="Genomic_DNA"/>
</dbReference>
<dbReference type="PANTHER" id="PTHR33265:SF26">
    <property type="entry name" value="OS06G0554600 PROTEIN"/>
    <property type="match status" value="1"/>
</dbReference>
<name>A0A834WDY2_9FABA</name>
<reference evidence="1" key="1">
    <citation type="submission" date="2020-09" db="EMBL/GenBank/DDBJ databases">
        <title>Genome-Enabled Discovery of Anthraquinone Biosynthesis in Senna tora.</title>
        <authorList>
            <person name="Kang S.-H."/>
            <person name="Pandey R.P."/>
            <person name="Lee C.-M."/>
            <person name="Sim J.-S."/>
            <person name="Jeong J.-T."/>
            <person name="Choi B.-S."/>
            <person name="Jung M."/>
            <person name="Ginzburg D."/>
            <person name="Zhao K."/>
            <person name="Won S.Y."/>
            <person name="Oh T.-J."/>
            <person name="Yu Y."/>
            <person name="Kim N.-H."/>
            <person name="Lee O.R."/>
            <person name="Lee T.-H."/>
            <person name="Bashyal P."/>
            <person name="Kim T.-S."/>
            <person name="Lee W.-H."/>
            <person name="Kawkins C."/>
            <person name="Kim C.-K."/>
            <person name="Kim J.S."/>
            <person name="Ahn B.O."/>
            <person name="Rhee S.Y."/>
            <person name="Sohng J.K."/>
        </authorList>
    </citation>
    <scope>NUCLEOTIDE SEQUENCE</scope>
    <source>
        <tissue evidence="1">Leaf</tissue>
    </source>
</reference>
<dbReference type="Pfam" id="PF05553">
    <property type="entry name" value="DUF761"/>
    <property type="match status" value="1"/>
</dbReference>
<keyword evidence="2" id="KW-1185">Reference proteome</keyword>
<comment type="caution">
    <text evidence="1">The sequence shown here is derived from an EMBL/GenBank/DDBJ whole genome shotgun (WGS) entry which is preliminary data.</text>
</comment>
<evidence type="ECO:0000313" key="2">
    <source>
        <dbReference type="Proteomes" id="UP000634136"/>
    </source>
</evidence>
<dbReference type="InterPro" id="IPR008480">
    <property type="entry name" value="DUF761_pln"/>
</dbReference>
<accession>A0A834WDY2</accession>
<evidence type="ECO:0000313" key="1">
    <source>
        <dbReference type="EMBL" id="KAF7819770.1"/>
    </source>
</evidence>
<proteinExistence type="predicted"/>
<organism evidence="1 2">
    <name type="scientific">Senna tora</name>
    <dbReference type="NCBI Taxonomy" id="362788"/>
    <lineage>
        <taxon>Eukaryota</taxon>
        <taxon>Viridiplantae</taxon>
        <taxon>Streptophyta</taxon>
        <taxon>Embryophyta</taxon>
        <taxon>Tracheophyta</taxon>
        <taxon>Spermatophyta</taxon>
        <taxon>Magnoliopsida</taxon>
        <taxon>eudicotyledons</taxon>
        <taxon>Gunneridae</taxon>
        <taxon>Pentapetalae</taxon>
        <taxon>rosids</taxon>
        <taxon>fabids</taxon>
        <taxon>Fabales</taxon>
        <taxon>Fabaceae</taxon>
        <taxon>Caesalpinioideae</taxon>
        <taxon>Cassia clade</taxon>
        <taxon>Senna</taxon>
    </lineage>
</organism>
<dbReference type="PANTHER" id="PTHR33265">
    <property type="entry name" value="AVR9/CF-9 RAPIDLY ELICITED PROTEIN-RELATED"/>
    <property type="match status" value="1"/>
</dbReference>